<dbReference type="EMBL" id="BAAAZX010000058">
    <property type="protein sequence ID" value="GAA4032164.1"/>
    <property type="molecule type" value="Genomic_DNA"/>
</dbReference>
<accession>A0ABP7TXW1</accession>
<feature type="compositionally biased region" description="Pro residues" evidence="1">
    <location>
        <begin position="78"/>
        <end position="100"/>
    </location>
</feature>
<feature type="region of interest" description="Disordered" evidence="1">
    <location>
        <begin position="64"/>
        <end position="100"/>
    </location>
</feature>
<reference evidence="3" key="1">
    <citation type="journal article" date="2019" name="Int. J. Syst. Evol. Microbiol.">
        <title>The Global Catalogue of Microorganisms (GCM) 10K type strain sequencing project: providing services to taxonomists for standard genome sequencing and annotation.</title>
        <authorList>
            <consortium name="The Broad Institute Genomics Platform"/>
            <consortium name="The Broad Institute Genome Sequencing Center for Infectious Disease"/>
            <person name="Wu L."/>
            <person name="Ma J."/>
        </authorList>
    </citation>
    <scope>NUCLEOTIDE SEQUENCE [LARGE SCALE GENOMIC DNA]</scope>
    <source>
        <strain evidence="3">JCM 16924</strain>
    </source>
</reference>
<comment type="caution">
    <text evidence="2">The sequence shown here is derived from an EMBL/GenBank/DDBJ whole genome shotgun (WGS) entry which is preliminary data.</text>
</comment>
<keyword evidence="3" id="KW-1185">Reference proteome</keyword>
<dbReference type="InterPro" id="IPR015422">
    <property type="entry name" value="PyrdxlP-dep_Trfase_small"/>
</dbReference>
<sequence>MYSGPDRGSAPSTREQALVDAGSSDRTTPSPVLTAAGTPRQAARTMRLGIGRDTTADEIDRAAHALGPRCTGRSAPRGPRPSSPSPRSSSPPPPRNPHQT</sequence>
<evidence type="ECO:0008006" key="4">
    <source>
        <dbReference type="Google" id="ProtNLM"/>
    </source>
</evidence>
<evidence type="ECO:0000313" key="2">
    <source>
        <dbReference type="EMBL" id="GAA4032164.1"/>
    </source>
</evidence>
<dbReference type="Gene3D" id="3.90.1150.10">
    <property type="entry name" value="Aspartate Aminotransferase, domain 1"/>
    <property type="match status" value="1"/>
</dbReference>
<dbReference type="Proteomes" id="UP001500456">
    <property type="component" value="Unassembled WGS sequence"/>
</dbReference>
<organism evidence="2 3">
    <name type="scientific">Streptomyces plumbiresistens</name>
    <dbReference type="NCBI Taxonomy" id="511811"/>
    <lineage>
        <taxon>Bacteria</taxon>
        <taxon>Bacillati</taxon>
        <taxon>Actinomycetota</taxon>
        <taxon>Actinomycetes</taxon>
        <taxon>Kitasatosporales</taxon>
        <taxon>Streptomycetaceae</taxon>
        <taxon>Streptomyces</taxon>
    </lineage>
</organism>
<gene>
    <name evidence="2" type="ORF">GCM10022232_92650</name>
</gene>
<feature type="region of interest" description="Disordered" evidence="1">
    <location>
        <begin position="1"/>
        <end position="45"/>
    </location>
</feature>
<proteinExistence type="predicted"/>
<evidence type="ECO:0000313" key="3">
    <source>
        <dbReference type="Proteomes" id="UP001500456"/>
    </source>
</evidence>
<protein>
    <recommendedName>
        <fullName evidence="4">Cysteine desulfurase</fullName>
    </recommendedName>
</protein>
<name>A0ABP7TXW1_9ACTN</name>
<evidence type="ECO:0000256" key="1">
    <source>
        <dbReference type="SAM" id="MobiDB-lite"/>
    </source>
</evidence>